<feature type="transmembrane region" description="Helical" evidence="1">
    <location>
        <begin position="12"/>
        <end position="33"/>
    </location>
</feature>
<protein>
    <submittedName>
        <fullName evidence="2">Uncharacterized protein</fullName>
    </submittedName>
</protein>
<evidence type="ECO:0000313" key="3">
    <source>
        <dbReference type="Proteomes" id="UP001144471"/>
    </source>
</evidence>
<feature type="transmembrane region" description="Helical" evidence="1">
    <location>
        <begin position="444"/>
        <end position="466"/>
    </location>
</feature>
<keyword evidence="1" id="KW-0812">Transmembrane</keyword>
<feature type="transmembrane region" description="Helical" evidence="1">
    <location>
        <begin position="287"/>
        <end position="310"/>
    </location>
</feature>
<feature type="transmembrane region" description="Helical" evidence="1">
    <location>
        <begin position="354"/>
        <end position="373"/>
    </location>
</feature>
<feature type="transmembrane region" description="Helical" evidence="1">
    <location>
        <begin position="108"/>
        <end position="135"/>
    </location>
</feature>
<dbReference type="EMBL" id="BSDY01000004">
    <property type="protein sequence ID" value="GLI55595.1"/>
    <property type="molecule type" value="Genomic_DNA"/>
</dbReference>
<dbReference type="RefSeq" id="WP_281834172.1">
    <property type="nucleotide sequence ID" value="NZ_BSDY01000004.1"/>
</dbReference>
<feature type="transmembrane region" description="Helical" evidence="1">
    <location>
        <begin position="156"/>
        <end position="177"/>
    </location>
</feature>
<dbReference type="NCBIfam" id="NF033912">
    <property type="entry name" value="msc"/>
    <property type="match status" value="2"/>
</dbReference>
<dbReference type="Pfam" id="PF05552">
    <property type="entry name" value="MS_channel_1st_1"/>
    <property type="match status" value="4"/>
</dbReference>
<dbReference type="InterPro" id="IPR045275">
    <property type="entry name" value="MscS_archaea/bacteria_type"/>
</dbReference>
<dbReference type="PANTHER" id="PTHR30221">
    <property type="entry name" value="SMALL-CONDUCTANCE MECHANOSENSITIVE CHANNEL"/>
    <property type="match status" value="1"/>
</dbReference>
<dbReference type="GO" id="GO:0008381">
    <property type="term" value="F:mechanosensitive monoatomic ion channel activity"/>
    <property type="evidence" value="ECO:0007669"/>
    <property type="project" value="InterPro"/>
</dbReference>
<feature type="transmembrane region" description="Helical" evidence="1">
    <location>
        <begin position="420"/>
        <end position="438"/>
    </location>
</feature>
<feature type="transmembrane region" description="Helical" evidence="1">
    <location>
        <begin position="197"/>
        <end position="219"/>
    </location>
</feature>
<feature type="transmembrane region" description="Helical" evidence="1">
    <location>
        <begin position="379"/>
        <end position="408"/>
    </location>
</feature>
<gene>
    <name evidence="2" type="ORF">PM10SUCC1_11090</name>
</gene>
<name>A0A9W6LN65_9FUSO</name>
<accession>A0A9W6LN65</accession>
<keyword evidence="1" id="KW-1133">Transmembrane helix</keyword>
<reference evidence="2" key="1">
    <citation type="submission" date="2022-12" db="EMBL/GenBank/DDBJ databases">
        <title>Reference genome sequencing for broad-spectrum identification of bacterial and archaeal isolates by mass spectrometry.</title>
        <authorList>
            <person name="Sekiguchi Y."/>
            <person name="Tourlousse D.M."/>
        </authorList>
    </citation>
    <scope>NUCLEOTIDE SEQUENCE</scope>
    <source>
        <strain evidence="2">10succ1</strain>
    </source>
</reference>
<evidence type="ECO:0000313" key="2">
    <source>
        <dbReference type="EMBL" id="GLI55595.1"/>
    </source>
</evidence>
<dbReference type="Proteomes" id="UP001144471">
    <property type="component" value="Unassembled WGS sequence"/>
</dbReference>
<comment type="caution">
    <text evidence="2">The sequence shown here is derived from an EMBL/GenBank/DDBJ whole genome shotgun (WGS) entry which is preliminary data.</text>
</comment>
<dbReference type="PANTHER" id="PTHR30221:SF1">
    <property type="entry name" value="SMALL-CONDUCTANCE MECHANOSENSITIVE CHANNEL"/>
    <property type="match status" value="1"/>
</dbReference>
<dbReference type="Gene3D" id="1.10.287.1260">
    <property type="match status" value="1"/>
</dbReference>
<keyword evidence="1" id="KW-0472">Membrane</keyword>
<dbReference type="InterPro" id="IPR008910">
    <property type="entry name" value="MSC_TM_helix"/>
</dbReference>
<keyword evidence="3" id="KW-1185">Reference proteome</keyword>
<proteinExistence type="predicted"/>
<sequence>MNDFGEFIELGVLYKILPILGAIIIVLIGMFVAKKLAESLGKLLSKVKGFDFLKHKVFQCEDGHERILLGLIVKFIYYIIVIFTVVAAAERLGLTKFTSPLNSFLESIFLYVPNILGGLIFLLIAFVLAKLAGYFTMTLLSKVRIEERLKLGEGTSLTKALSDLVYIIVFVLLLPGVLSALRLDSILSPITNMLDKFLLFIPNIVAAGLILAIGWFIAFKIRDAVREILESLNVEEKLVISERKIFEGKLSSILSNIVYILILIPVFTASLSYIGLGYITQPVVDTIGIVFSYLPNLVGALIILSVAFFFSQILEKVVTNLLSGFGFDKHLGKLGLKSEEGCYSKVAGKVVKYILIYFALLQSIEILGFTVLTDLSYNLTVLLGSILMGVFIIAIGVFVANFVAGFVASTNIRNKKFIATVARIAVLVFVGAMGLRQMGIANEIINMAFGFTLGAIAVALAIAFGFGGRDIAAKKLEEFEKCLKEERKEE</sequence>
<feature type="transmembrane region" description="Helical" evidence="1">
    <location>
        <begin position="67"/>
        <end position="88"/>
    </location>
</feature>
<dbReference type="AlphaFoldDB" id="A0A9W6LN65"/>
<organism evidence="2 3">
    <name type="scientific">Propionigenium maris DSM 9537</name>
    <dbReference type="NCBI Taxonomy" id="1123000"/>
    <lineage>
        <taxon>Bacteria</taxon>
        <taxon>Fusobacteriati</taxon>
        <taxon>Fusobacteriota</taxon>
        <taxon>Fusobacteriia</taxon>
        <taxon>Fusobacteriales</taxon>
        <taxon>Fusobacteriaceae</taxon>
        <taxon>Propionigenium</taxon>
    </lineage>
</organism>
<evidence type="ECO:0000256" key="1">
    <source>
        <dbReference type="SAM" id="Phobius"/>
    </source>
</evidence>
<feature type="transmembrane region" description="Helical" evidence="1">
    <location>
        <begin position="253"/>
        <end position="275"/>
    </location>
</feature>